<evidence type="ECO:0000313" key="1">
    <source>
        <dbReference type="EMBL" id="ADF60633.1"/>
    </source>
</evidence>
<protein>
    <submittedName>
        <fullName evidence="1">Uncharacterized protein</fullName>
    </submittedName>
</protein>
<dbReference type="KEGG" id="enc:ECL_01072"/>
<sequence>MPGGAALTGPTGSSPGIISSLRRQFRLFTGKIIGRLKLQVQRGFVE</sequence>
<dbReference type="HOGENOM" id="CLU_3183212_0_0_6"/>
<name>A0A0H3CJA2_ENTCC</name>
<proteinExistence type="predicted"/>
<accession>A0A0H3CJA2</accession>
<reference evidence="1 2" key="1">
    <citation type="journal article" date="2010" name="J. Bacteriol.">
        <title>Complete genome sequence of Enterobacter cloacae subsp. cloacae type strain ATCC 13047.</title>
        <authorList>
            <person name="Ren Y."/>
            <person name="Ren Y."/>
            <person name="Zhou Z."/>
            <person name="Guo X."/>
            <person name="Li Y."/>
            <person name="Feng L."/>
            <person name="Wang L."/>
        </authorList>
    </citation>
    <scope>NUCLEOTIDE SEQUENCE [LARGE SCALE GENOMIC DNA]</scope>
    <source>
        <strain evidence="2">ATCC 13047 / DSM 30054 / NBRC 13535 / NCTC 10005 / WDCM 00083 / NCDC 279-56</strain>
    </source>
</reference>
<gene>
    <name evidence="1" type="ordered locus">ECL_01072</name>
</gene>
<dbReference type="AlphaFoldDB" id="A0A0H3CJA2"/>
<dbReference type="EnsemblBacteria" id="ADF60633">
    <property type="protein sequence ID" value="ADF60633"/>
    <property type="gene ID" value="ECL_01072"/>
</dbReference>
<organism evidence="1 2">
    <name type="scientific">Enterobacter cloacae subsp. cloacae (strain ATCC 13047 / DSM 30054 / NBRC 13535 / NCTC 10005 / WDCM 00083 / NCDC 279-56)</name>
    <dbReference type="NCBI Taxonomy" id="716541"/>
    <lineage>
        <taxon>Bacteria</taxon>
        <taxon>Pseudomonadati</taxon>
        <taxon>Pseudomonadota</taxon>
        <taxon>Gammaproteobacteria</taxon>
        <taxon>Enterobacterales</taxon>
        <taxon>Enterobacteriaceae</taxon>
        <taxon>Enterobacter</taxon>
        <taxon>Enterobacter cloacae complex</taxon>
    </lineage>
</organism>
<dbReference type="EMBL" id="CP001918">
    <property type="protein sequence ID" value="ADF60633.1"/>
    <property type="molecule type" value="Genomic_DNA"/>
</dbReference>
<keyword evidence="2" id="KW-1185">Reference proteome</keyword>
<evidence type="ECO:0000313" key="2">
    <source>
        <dbReference type="Proteomes" id="UP000002363"/>
    </source>
</evidence>
<dbReference type="Proteomes" id="UP000002363">
    <property type="component" value="Chromosome"/>
</dbReference>